<keyword evidence="4 9" id="KW-1133">Transmembrane helix</keyword>
<evidence type="ECO:0000256" key="9">
    <source>
        <dbReference type="SAM" id="Phobius"/>
    </source>
</evidence>
<keyword evidence="6 8" id="KW-0807">Transducer</keyword>
<dbReference type="CDD" id="cd11386">
    <property type="entry name" value="MCP_signal"/>
    <property type="match status" value="1"/>
</dbReference>
<dbReference type="PANTHER" id="PTHR32089:SF119">
    <property type="entry name" value="METHYL-ACCEPTING CHEMOTAXIS PROTEIN CTPL"/>
    <property type="match status" value="1"/>
</dbReference>
<dbReference type="PATRIC" id="fig|161398.10.peg.1234"/>
<comment type="subcellular location">
    <subcellularLocation>
        <location evidence="1">Cell inner membrane</location>
        <topology evidence="1">Multi-pass membrane protein</topology>
    </subcellularLocation>
</comment>
<keyword evidence="5 9" id="KW-0472">Membrane</keyword>
<feature type="domain" description="HBM" evidence="12">
    <location>
        <begin position="45"/>
        <end position="285"/>
    </location>
</feature>
<name>A0A0S2K042_9GAMM</name>
<keyword evidence="2" id="KW-0997">Cell inner membrane</keyword>
<evidence type="ECO:0000256" key="3">
    <source>
        <dbReference type="ARBA" id="ARBA00022692"/>
    </source>
</evidence>
<dbReference type="RefSeq" id="WP_058029442.1">
    <property type="nucleotide sequence ID" value="NZ_CP013187.1"/>
</dbReference>
<dbReference type="PROSITE" id="PS50111">
    <property type="entry name" value="CHEMOTAXIS_TRANSDUC_2"/>
    <property type="match status" value="1"/>
</dbReference>
<keyword evidence="14" id="KW-1185">Reference proteome</keyword>
<keyword evidence="3 9" id="KW-0812">Transmembrane</keyword>
<feature type="domain" description="T-SNARE coiled-coil homology" evidence="11">
    <location>
        <begin position="565"/>
        <end position="627"/>
    </location>
</feature>
<evidence type="ECO:0000259" key="12">
    <source>
        <dbReference type="PROSITE" id="PS51753"/>
    </source>
</evidence>
<evidence type="ECO:0000256" key="2">
    <source>
        <dbReference type="ARBA" id="ARBA00022519"/>
    </source>
</evidence>
<evidence type="ECO:0000256" key="4">
    <source>
        <dbReference type="ARBA" id="ARBA00022989"/>
    </source>
</evidence>
<evidence type="ECO:0000313" key="13">
    <source>
        <dbReference type="EMBL" id="ALO41728.1"/>
    </source>
</evidence>
<evidence type="ECO:0000256" key="1">
    <source>
        <dbReference type="ARBA" id="ARBA00004429"/>
    </source>
</evidence>
<dbReference type="PANTHER" id="PTHR32089">
    <property type="entry name" value="METHYL-ACCEPTING CHEMOTAXIS PROTEIN MCPB"/>
    <property type="match status" value="1"/>
</dbReference>
<dbReference type="OrthoDB" id="9768147at2"/>
<keyword evidence="2" id="KW-1003">Cell membrane</keyword>
<accession>A0A0S2K042</accession>
<proteinExistence type="inferred from homology"/>
<comment type="similarity">
    <text evidence="7">Belongs to the methyl-accepting chemotaxis (MCP) protein family.</text>
</comment>
<feature type="transmembrane region" description="Helical" evidence="9">
    <location>
        <begin position="295"/>
        <end position="317"/>
    </location>
</feature>
<evidence type="ECO:0000259" key="10">
    <source>
        <dbReference type="PROSITE" id="PS50111"/>
    </source>
</evidence>
<dbReference type="InterPro" id="IPR004089">
    <property type="entry name" value="MCPsignal_dom"/>
</dbReference>
<dbReference type="PROSITE" id="PS51753">
    <property type="entry name" value="HBM"/>
    <property type="match status" value="1"/>
</dbReference>
<evidence type="ECO:0000313" key="14">
    <source>
        <dbReference type="Proteomes" id="UP000061457"/>
    </source>
</evidence>
<dbReference type="Proteomes" id="UP000061457">
    <property type="component" value="Chromosome I"/>
</dbReference>
<evidence type="ECO:0000256" key="7">
    <source>
        <dbReference type="ARBA" id="ARBA00029447"/>
    </source>
</evidence>
<dbReference type="Gene3D" id="1.10.287.950">
    <property type="entry name" value="Methyl-accepting chemotaxis protein"/>
    <property type="match status" value="1"/>
</dbReference>
<dbReference type="Pfam" id="PF00015">
    <property type="entry name" value="MCPsignal"/>
    <property type="match status" value="1"/>
</dbReference>
<dbReference type="GO" id="GO:0005886">
    <property type="term" value="C:plasma membrane"/>
    <property type="evidence" value="ECO:0007669"/>
    <property type="project" value="UniProtKB-SubCell"/>
</dbReference>
<protein>
    <submittedName>
        <fullName evidence="13">Chemotaxis protein</fullName>
    </submittedName>
</protein>
<dbReference type="STRING" id="161398.PP2015_1212"/>
<dbReference type="SUPFAM" id="SSF58104">
    <property type="entry name" value="Methyl-accepting chemotaxis protein (MCP) signaling domain"/>
    <property type="match status" value="1"/>
</dbReference>
<dbReference type="SMART" id="SM00283">
    <property type="entry name" value="MA"/>
    <property type="match status" value="1"/>
</dbReference>
<dbReference type="FunFam" id="1.10.287.950:FF:000001">
    <property type="entry name" value="Methyl-accepting chemotaxis sensory transducer"/>
    <property type="match status" value="1"/>
</dbReference>
<evidence type="ECO:0000259" key="11">
    <source>
        <dbReference type="PROSITE" id="PS50192"/>
    </source>
</evidence>
<feature type="domain" description="Methyl-accepting transducer" evidence="10">
    <location>
        <begin position="378"/>
        <end position="614"/>
    </location>
</feature>
<evidence type="ECO:0000256" key="8">
    <source>
        <dbReference type="PROSITE-ProRule" id="PRU00284"/>
    </source>
</evidence>
<dbReference type="InterPro" id="IPR000727">
    <property type="entry name" value="T_SNARE_dom"/>
</dbReference>
<dbReference type="KEGG" id="pphe:PP2015_1212"/>
<organism evidence="13 14">
    <name type="scientific">Pseudoalteromonas phenolica</name>
    <dbReference type="NCBI Taxonomy" id="161398"/>
    <lineage>
        <taxon>Bacteria</taxon>
        <taxon>Pseudomonadati</taxon>
        <taxon>Pseudomonadota</taxon>
        <taxon>Gammaproteobacteria</taxon>
        <taxon>Alteromonadales</taxon>
        <taxon>Pseudoalteromonadaceae</taxon>
        <taxon>Pseudoalteromonas</taxon>
    </lineage>
</organism>
<feature type="transmembrane region" description="Helical" evidence="9">
    <location>
        <begin position="12"/>
        <end position="33"/>
    </location>
</feature>
<reference evidence="13 14" key="1">
    <citation type="submission" date="2015-11" db="EMBL/GenBank/DDBJ databases">
        <authorList>
            <person name="Zhang Y."/>
            <person name="Guo Z."/>
        </authorList>
    </citation>
    <scope>NUCLEOTIDE SEQUENCE [LARGE SCALE GENOMIC DNA]</scope>
    <source>
        <strain evidence="13 14">KCTC 12086</strain>
    </source>
</reference>
<dbReference type="PROSITE" id="PS50192">
    <property type="entry name" value="T_SNARE"/>
    <property type="match status" value="1"/>
</dbReference>
<dbReference type="SMART" id="SM01358">
    <property type="entry name" value="HBM"/>
    <property type="match status" value="1"/>
</dbReference>
<dbReference type="AlphaFoldDB" id="A0A0S2K042"/>
<evidence type="ECO:0000256" key="6">
    <source>
        <dbReference type="ARBA" id="ARBA00023224"/>
    </source>
</evidence>
<dbReference type="EMBL" id="CP013187">
    <property type="protein sequence ID" value="ALO41728.1"/>
    <property type="molecule type" value="Genomic_DNA"/>
</dbReference>
<sequence>MFQRLKLNAQLNLSFGLMIALLCVVSLVSYFALSSGHTNFVEYRMNARDSNLSGRIQANLLMVRLNALKYLEDRSKKNVEEFNERFSLLSELIIQGKSQFKDPAKVREINDIQTKAEQYKDAFANVVKLFEQRDQIVSNDLDANGAEMRKSITKIIDRSASIKNTDLLHKSSKLQEALLLGRLYVSKFLINNSVEEYQRSLDEFDEVTRDAEKLKSILSNSSDIAAFNDFERRSKVYVEGIKKVQDIIISRNNIIDNSLNKIGPEIAEKIEKIKLASKNRQDEIGPQLQADSESAIVTIIVFSLIVIAVGLFLSYFISNLIRKPIGGEPAEMEKIVQAVSQGDLTYRFQNTGNETGIYLAMREMVDKLNAMIAQVMQSTTQVTNTSKELNQITTQSKIGAEQQTDQLTQTATAMNQMAATVNEITQSAQMAADSALNADNDAVSGKAVVQATQQAMAELVETMLNVSQTIENLEAETESVGSILDVIRGIADQTNLLALNAAIEAARAGEQGRGFAVVADEVRSLASRTQQSTEEIQVMISKLQNEAKRSVDSMRANMQGVEQTAEKTAKTEQVLETISHSVGTIKDMNVQIASASEEQNVVSQQISDSVQSVNEKAHDTMEGADQASQIADNLSHLASELDNIVKQFRVR</sequence>
<dbReference type="GO" id="GO:0007165">
    <property type="term" value="P:signal transduction"/>
    <property type="evidence" value="ECO:0007669"/>
    <property type="project" value="UniProtKB-KW"/>
</dbReference>
<dbReference type="InterPro" id="IPR032255">
    <property type="entry name" value="HBM"/>
</dbReference>
<dbReference type="GO" id="GO:0006935">
    <property type="term" value="P:chemotaxis"/>
    <property type="evidence" value="ECO:0007669"/>
    <property type="project" value="UniProtKB-ARBA"/>
</dbReference>
<gene>
    <name evidence="13" type="ORF">PP2015_1212</name>
</gene>
<evidence type="ECO:0000256" key="5">
    <source>
        <dbReference type="ARBA" id="ARBA00023136"/>
    </source>
</evidence>